<feature type="domain" description="Cytochrome b561 bacterial/Ni-hydrogenase" evidence="7">
    <location>
        <begin position="8"/>
        <end position="178"/>
    </location>
</feature>
<accession>A0A235F4B6</accession>
<evidence type="ECO:0000256" key="3">
    <source>
        <dbReference type="ARBA" id="ARBA00022692"/>
    </source>
</evidence>
<comment type="caution">
    <text evidence="8">The sequence shown here is derived from an EMBL/GenBank/DDBJ whole genome shotgun (WGS) entry which is preliminary data.</text>
</comment>
<evidence type="ECO:0000256" key="4">
    <source>
        <dbReference type="ARBA" id="ARBA00022989"/>
    </source>
</evidence>
<evidence type="ECO:0000259" key="7">
    <source>
        <dbReference type="Pfam" id="PF01292"/>
    </source>
</evidence>
<gene>
    <name evidence="8" type="ORF">CGK74_04860</name>
</gene>
<proteinExistence type="predicted"/>
<keyword evidence="4 6" id="KW-1133">Transmembrane helix</keyword>
<dbReference type="InterPro" id="IPR051542">
    <property type="entry name" value="Hydrogenase_cytochrome"/>
</dbReference>
<dbReference type="AlphaFoldDB" id="A0A235F4B6"/>
<organism evidence="8 9">
    <name type="scientific">Thauera propionica</name>
    <dbReference type="NCBI Taxonomy" id="2019431"/>
    <lineage>
        <taxon>Bacteria</taxon>
        <taxon>Pseudomonadati</taxon>
        <taxon>Pseudomonadota</taxon>
        <taxon>Betaproteobacteria</taxon>
        <taxon>Rhodocyclales</taxon>
        <taxon>Zoogloeaceae</taxon>
        <taxon>Thauera</taxon>
    </lineage>
</organism>
<dbReference type="RefSeq" id="WP_094267337.1">
    <property type="nucleotide sequence ID" value="NZ_NOIH01000003.1"/>
</dbReference>
<evidence type="ECO:0000256" key="6">
    <source>
        <dbReference type="SAM" id="Phobius"/>
    </source>
</evidence>
<dbReference type="InterPro" id="IPR011577">
    <property type="entry name" value="Cyt_b561_bac/Ni-Hgenase"/>
</dbReference>
<comment type="subcellular location">
    <subcellularLocation>
        <location evidence="1">Cell membrane</location>
        <topology evidence="1">Multi-pass membrane protein</topology>
    </subcellularLocation>
</comment>
<dbReference type="SUPFAM" id="SSF81342">
    <property type="entry name" value="Transmembrane di-heme cytochromes"/>
    <property type="match status" value="1"/>
</dbReference>
<feature type="transmembrane region" description="Helical" evidence="6">
    <location>
        <begin position="15"/>
        <end position="34"/>
    </location>
</feature>
<dbReference type="Proteomes" id="UP000215181">
    <property type="component" value="Unassembled WGS sequence"/>
</dbReference>
<dbReference type="GO" id="GO:0020037">
    <property type="term" value="F:heme binding"/>
    <property type="evidence" value="ECO:0007669"/>
    <property type="project" value="TreeGrafter"/>
</dbReference>
<sequence>MSTRTIKVWDLPTRVFHWLLALLVVAAFVTGWLGGNLIEWHGRAGIAITALLAFRLVWGVIGSTYARFADFVPGPAHIWAHIRGEWNGLGHNPFGALSVLALLGILLFQAASGLVANDDIAFEGPLYVLVSKDTSDWLSSLHRQNFWPIIVLVSLHVLAILYYAHVKKDNLVKPMITGVKEVSDPEAKPARGGGPAAFVIALLVAVFVAWASTGALLPPPPPPPPAQAVPAW</sequence>
<dbReference type="PANTHER" id="PTHR30485:SF2">
    <property type="entry name" value="BLL0597 PROTEIN"/>
    <property type="match status" value="1"/>
</dbReference>
<dbReference type="OrthoDB" id="196472at2"/>
<keyword evidence="3 6" id="KW-0812">Transmembrane</keyword>
<dbReference type="PANTHER" id="PTHR30485">
    <property type="entry name" value="NI/FE-HYDROGENASE 1 B-TYPE CYTOCHROME SUBUNIT"/>
    <property type="match status" value="1"/>
</dbReference>
<dbReference type="Gene3D" id="1.20.950.20">
    <property type="entry name" value="Transmembrane di-heme cytochromes, Chain C"/>
    <property type="match status" value="1"/>
</dbReference>
<evidence type="ECO:0000256" key="2">
    <source>
        <dbReference type="ARBA" id="ARBA00022475"/>
    </source>
</evidence>
<evidence type="ECO:0000313" key="9">
    <source>
        <dbReference type="Proteomes" id="UP000215181"/>
    </source>
</evidence>
<keyword evidence="5 6" id="KW-0472">Membrane</keyword>
<evidence type="ECO:0000256" key="1">
    <source>
        <dbReference type="ARBA" id="ARBA00004651"/>
    </source>
</evidence>
<keyword evidence="9" id="KW-1185">Reference proteome</keyword>
<dbReference type="InterPro" id="IPR016174">
    <property type="entry name" value="Di-haem_cyt_TM"/>
</dbReference>
<protein>
    <submittedName>
        <fullName evidence="8">Cytochrome B</fullName>
    </submittedName>
</protein>
<feature type="transmembrane region" description="Helical" evidence="6">
    <location>
        <begin position="94"/>
        <end position="116"/>
    </location>
</feature>
<dbReference type="GO" id="GO:0009055">
    <property type="term" value="F:electron transfer activity"/>
    <property type="evidence" value="ECO:0007669"/>
    <property type="project" value="InterPro"/>
</dbReference>
<reference evidence="8 9" key="1">
    <citation type="submission" date="2017-07" db="EMBL/GenBank/DDBJ databases">
        <title>Thauera sp. KNDSS-Mac4 genome sequence and assembly.</title>
        <authorList>
            <person name="Mayilraj S."/>
        </authorList>
    </citation>
    <scope>NUCLEOTIDE SEQUENCE [LARGE SCALE GENOMIC DNA]</scope>
    <source>
        <strain evidence="8 9">KNDSS-Mac4</strain>
    </source>
</reference>
<feature type="transmembrane region" description="Helical" evidence="6">
    <location>
        <begin position="40"/>
        <end position="58"/>
    </location>
</feature>
<evidence type="ECO:0000313" key="8">
    <source>
        <dbReference type="EMBL" id="OYD55515.1"/>
    </source>
</evidence>
<keyword evidence="2" id="KW-1003">Cell membrane</keyword>
<name>A0A235F4B6_9RHOO</name>
<dbReference type="EMBL" id="NOIH01000003">
    <property type="protein sequence ID" value="OYD55515.1"/>
    <property type="molecule type" value="Genomic_DNA"/>
</dbReference>
<dbReference type="GO" id="GO:0022904">
    <property type="term" value="P:respiratory electron transport chain"/>
    <property type="evidence" value="ECO:0007669"/>
    <property type="project" value="InterPro"/>
</dbReference>
<dbReference type="Pfam" id="PF01292">
    <property type="entry name" value="Ni_hydr_CYTB"/>
    <property type="match status" value="1"/>
</dbReference>
<evidence type="ECO:0000256" key="5">
    <source>
        <dbReference type="ARBA" id="ARBA00023136"/>
    </source>
</evidence>
<feature type="transmembrane region" description="Helical" evidence="6">
    <location>
        <begin position="146"/>
        <end position="164"/>
    </location>
</feature>
<dbReference type="GO" id="GO:0005886">
    <property type="term" value="C:plasma membrane"/>
    <property type="evidence" value="ECO:0007669"/>
    <property type="project" value="UniProtKB-SubCell"/>
</dbReference>
<feature type="transmembrane region" description="Helical" evidence="6">
    <location>
        <begin position="196"/>
        <end position="217"/>
    </location>
</feature>